<keyword evidence="1" id="KW-0479">Metal-binding</keyword>
<dbReference type="GO" id="GO:0003700">
    <property type="term" value="F:DNA-binding transcription factor activity"/>
    <property type="evidence" value="ECO:0007669"/>
    <property type="project" value="InterPro"/>
</dbReference>
<dbReference type="GeneID" id="81471910"/>
<dbReference type="GO" id="GO:0046872">
    <property type="term" value="F:metal ion binding"/>
    <property type="evidence" value="ECO:0007669"/>
    <property type="project" value="UniProtKB-KW"/>
</dbReference>
<dbReference type="SUPFAM" id="SSF46785">
    <property type="entry name" value="Winged helix' DNA-binding domain"/>
    <property type="match status" value="1"/>
</dbReference>
<dbReference type="Proteomes" id="UP000515838">
    <property type="component" value="Chromosome"/>
</dbReference>
<dbReference type="InterPro" id="IPR002481">
    <property type="entry name" value="FUR"/>
</dbReference>
<comment type="cofactor">
    <cofactor evidence="1">
        <name>Zn(2+)</name>
        <dbReference type="ChEBI" id="CHEBI:29105"/>
    </cofactor>
    <text evidence="1">Binds 1 zinc ion per subunit.</text>
</comment>
<feature type="binding site" evidence="1">
    <location>
        <position position="154"/>
    </location>
    <ligand>
        <name>Zn(2+)</name>
        <dbReference type="ChEBI" id="CHEBI:29105"/>
    </ligand>
</feature>
<accession>A0A7G9T9U5</accession>
<evidence type="ECO:0000256" key="1">
    <source>
        <dbReference type="PIRSR" id="PIRSR602481-1"/>
    </source>
</evidence>
<keyword evidence="1" id="KW-0862">Zinc</keyword>
<dbReference type="RefSeq" id="WP_187572594.1">
    <property type="nucleotide sequence ID" value="NZ_CP060731.1"/>
</dbReference>
<gene>
    <name evidence="3" type="ORF">IAE60_13080</name>
</gene>
<feature type="binding site" evidence="1">
    <location>
        <position position="116"/>
    </location>
    <ligand>
        <name>Zn(2+)</name>
        <dbReference type="ChEBI" id="CHEBI:29105"/>
    </ligand>
</feature>
<feature type="binding site" evidence="1">
    <location>
        <position position="151"/>
    </location>
    <ligand>
        <name>Zn(2+)</name>
        <dbReference type="ChEBI" id="CHEBI:29105"/>
    </ligand>
</feature>
<dbReference type="Pfam" id="PF01475">
    <property type="entry name" value="FUR"/>
    <property type="match status" value="1"/>
</dbReference>
<proteinExistence type="predicted"/>
<feature type="compositionally biased region" description="Basic residues" evidence="2">
    <location>
        <begin position="1"/>
        <end position="11"/>
    </location>
</feature>
<dbReference type="InterPro" id="IPR036388">
    <property type="entry name" value="WH-like_DNA-bd_sf"/>
</dbReference>
<dbReference type="EMBL" id="CP060731">
    <property type="protein sequence ID" value="QNN76870.1"/>
    <property type="molecule type" value="Genomic_DNA"/>
</dbReference>
<dbReference type="AlphaFoldDB" id="A0A7G9T9U5"/>
<reference evidence="3 4" key="1">
    <citation type="submission" date="2020-08" db="EMBL/GenBank/DDBJ databases">
        <title>Streptomycin Non-resistant strain, P. mexicana.</title>
        <authorList>
            <person name="Ganesh-Kumar S."/>
            <person name="Zhe T."/>
            <person name="Yu Z."/>
            <person name="Min Y."/>
        </authorList>
    </citation>
    <scope>NUCLEOTIDE SEQUENCE [LARGE SCALE GENOMIC DNA]</scope>
    <source>
        <strain evidence="3 4">GTZY2</strain>
    </source>
</reference>
<dbReference type="InterPro" id="IPR036390">
    <property type="entry name" value="WH_DNA-bd_sf"/>
</dbReference>
<sequence length="157" mass="17236">MPRSERPHRRPAGLPAQEAAPDIRDPSVLADLRRARLPANPTRVRILMHMRALDRPVTPNALYQQLDGRLSRVSVYRALAEFARADLVNSFRLPGGKIVYSAGQAQPALRLACPQCGQSATAPEAMLGPALMQTMSNLGYSDQEVLILALCHRCTDL</sequence>
<feature type="region of interest" description="Disordered" evidence="2">
    <location>
        <begin position="1"/>
        <end position="25"/>
    </location>
</feature>
<organism evidence="3 4">
    <name type="scientific">Pseudoxanthomonas mexicana</name>
    <dbReference type="NCBI Taxonomy" id="128785"/>
    <lineage>
        <taxon>Bacteria</taxon>
        <taxon>Pseudomonadati</taxon>
        <taxon>Pseudomonadota</taxon>
        <taxon>Gammaproteobacteria</taxon>
        <taxon>Lysobacterales</taxon>
        <taxon>Lysobacteraceae</taxon>
        <taxon>Pseudoxanthomonas</taxon>
    </lineage>
</organism>
<dbReference type="Gene3D" id="1.10.10.10">
    <property type="entry name" value="Winged helix-like DNA-binding domain superfamily/Winged helix DNA-binding domain"/>
    <property type="match status" value="1"/>
</dbReference>
<evidence type="ECO:0000313" key="4">
    <source>
        <dbReference type="Proteomes" id="UP000515838"/>
    </source>
</evidence>
<name>A0A7G9T9U5_PSEMX</name>
<feature type="binding site" evidence="1">
    <location>
        <position position="113"/>
    </location>
    <ligand>
        <name>Zn(2+)</name>
        <dbReference type="ChEBI" id="CHEBI:29105"/>
    </ligand>
</feature>
<protein>
    <submittedName>
        <fullName evidence="3">Transcriptional repressor</fullName>
    </submittedName>
</protein>
<evidence type="ECO:0000256" key="2">
    <source>
        <dbReference type="SAM" id="MobiDB-lite"/>
    </source>
</evidence>
<evidence type="ECO:0000313" key="3">
    <source>
        <dbReference type="EMBL" id="QNN76870.1"/>
    </source>
</evidence>